<reference evidence="1" key="2">
    <citation type="submission" date="2020-09" db="EMBL/GenBank/DDBJ databases">
        <title>Reference genome assembly for Australian Ascochyta lentis isolate Al4.</title>
        <authorList>
            <person name="Lee R.C."/>
            <person name="Farfan-Caceres L.M."/>
            <person name="Debler J.W."/>
            <person name="Williams A.H."/>
            <person name="Henares B.M."/>
        </authorList>
    </citation>
    <scope>NUCLEOTIDE SEQUENCE</scope>
    <source>
        <strain evidence="1">Al4</strain>
    </source>
</reference>
<gene>
    <name evidence="1" type="ORF">EKO04_011614</name>
</gene>
<proteinExistence type="predicted"/>
<sequence length="94" mass="10394">MFDLRPLPSPLASLEQVLARRPSLMKSAHSDNATLHDLGPKVLPPTQSAHSLGLIMEGRDMVSALNLTLKLQTSQSALVRWFCLDVWMSDVLMP</sequence>
<keyword evidence="2" id="KW-1185">Reference proteome</keyword>
<dbReference type="EMBL" id="RZGK01000024">
    <property type="protein sequence ID" value="KAF9690410.1"/>
    <property type="molecule type" value="Genomic_DNA"/>
</dbReference>
<comment type="caution">
    <text evidence="1">The sequence shown here is derived from an EMBL/GenBank/DDBJ whole genome shotgun (WGS) entry which is preliminary data.</text>
</comment>
<reference evidence="1" key="1">
    <citation type="submission" date="2018-12" db="EMBL/GenBank/DDBJ databases">
        <authorList>
            <person name="Syme R.A."/>
            <person name="Farfan-Caceres L."/>
            <person name="Lichtenzveig J."/>
        </authorList>
    </citation>
    <scope>NUCLEOTIDE SEQUENCE</scope>
    <source>
        <strain evidence="1">Al4</strain>
    </source>
</reference>
<name>A0A8H7ITS3_9PLEO</name>
<evidence type="ECO:0000313" key="2">
    <source>
        <dbReference type="Proteomes" id="UP000651452"/>
    </source>
</evidence>
<evidence type="ECO:0000313" key="1">
    <source>
        <dbReference type="EMBL" id="KAF9690410.1"/>
    </source>
</evidence>
<accession>A0A8H7ITS3</accession>
<protein>
    <submittedName>
        <fullName evidence="1">Uncharacterized protein</fullName>
    </submittedName>
</protein>
<dbReference type="AlphaFoldDB" id="A0A8H7ITS3"/>
<organism evidence="1 2">
    <name type="scientific">Ascochyta lentis</name>
    <dbReference type="NCBI Taxonomy" id="205686"/>
    <lineage>
        <taxon>Eukaryota</taxon>
        <taxon>Fungi</taxon>
        <taxon>Dikarya</taxon>
        <taxon>Ascomycota</taxon>
        <taxon>Pezizomycotina</taxon>
        <taxon>Dothideomycetes</taxon>
        <taxon>Pleosporomycetidae</taxon>
        <taxon>Pleosporales</taxon>
        <taxon>Pleosporineae</taxon>
        <taxon>Didymellaceae</taxon>
        <taxon>Ascochyta</taxon>
    </lineage>
</organism>
<dbReference type="Proteomes" id="UP000651452">
    <property type="component" value="Unassembled WGS sequence"/>
</dbReference>